<sequence>MILIISLFRVEGNSAFRMKDYTKSRKSRLLIRSSGIPINNTQDFNYYHKIICKTFPKQLLQPIQLKEKARVLKINPRSQVKLKCETFSFISNFTGFYS</sequence>
<comment type="caution">
    <text evidence="1">The sequence shown here is derived from an EMBL/GenBank/DDBJ whole genome shotgun (WGS) entry which is preliminary data.</text>
</comment>
<protein>
    <recommendedName>
        <fullName evidence="3">Ribosomal protein S10</fullName>
    </recommendedName>
</protein>
<evidence type="ECO:0000313" key="1">
    <source>
        <dbReference type="EMBL" id="GIY11020.1"/>
    </source>
</evidence>
<dbReference type="EMBL" id="BPLR01006593">
    <property type="protein sequence ID" value="GIY11020.1"/>
    <property type="molecule type" value="Genomic_DNA"/>
</dbReference>
<reference evidence="1 2" key="1">
    <citation type="submission" date="2021-06" db="EMBL/GenBank/DDBJ databases">
        <title>Caerostris extrusa draft genome.</title>
        <authorList>
            <person name="Kono N."/>
            <person name="Arakawa K."/>
        </authorList>
    </citation>
    <scope>NUCLEOTIDE SEQUENCE [LARGE SCALE GENOMIC DNA]</scope>
</reference>
<organism evidence="1 2">
    <name type="scientific">Caerostris extrusa</name>
    <name type="common">Bark spider</name>
    <name type="synonym">Caerostris bankana</name>
    <dbReference type="NCBI Taxonomy" id="172846"/>
    <lineage>
        <taxon>Eukaryota</taxon>
        <taxon>Metazoa</taxon>
        <taxon>Ecdysozoa</taxon>
        <taxon>Arthropoda</taxon>
        <taxon>Chelicerata</taxon>
        <taxon>Arachnida</taxon>
        <taxon>Araneae</taxon>
        <taxon>Araneomorphae</taxon>
        <taxon>Entelegynae</taxon>
        <taxon>Araneoidea</taxon>
        <taxon>Araneidae</taxon>
        <taxon>Caerostris</taxon>
    </lineage>
</organism>
<evidence type="ECO:0000313" key="2">
    <source>
        <dbReference type="Proteomes" id="UP001054945"/>
    </source>
</evidence>
<name>A0AAV4QPA3_CAEEX</name>
<dbReference type="AlphaFoldDB" id="A0AAV4QPA3"/>
<accession>A0AAV4QPA3</accession>
<proteinExistence type="predicted"/>
<keyword evidence="2" id="KW-1185">Reference proteome</keyword>
<evidence type="ECO:0008006" key="3">
    <source>
        <dbReference type="Google" id="ProtNLM"/>
    </source>
</evidence>
<dbReference type="Proteomes" id="UP001054945">
    <property type="component" value="Unassembled WGS sequence"/>
</dbReference>
<gene>
    <name evidence="1" type="ORF">CEXT_386191</name>
</gene>